<proteinExistence type="predicted"/>
<feature type="domain" description="C2H2-type" evidence="6">
    <location>
        <begin position="60"/>
        <end position="87"/>
    </location>
</feature>
<dbReference type="InterPro" id="IPR036236">
    <property type="entry name" value="Znf_C2H2_sf"/>
</dbReference>
<evidence type="ECO:0000259" key="6">
    <source>
        <dbReference type="PROSITE" id="PS50157"/>
    </source>
</evidence>
<evidence type="ECO:0000256" key="1">
    <source>
        <dbReference type="ARBA" id="ARBA00022723"/>
    </source>
</evidence>
<gene>
    <name evidence="7" type="primary">AZF1_4</name>
    <name evidence="7" type="ORF">K7432_015747</name>
</gene>
<dbReference type="PROSITE" id="PS00028">
    <property type="entry name" value="ZINC_FINGER_C2H2_1"/>
    <property type="match status" value="4"/>
</dbReference>
<keyword evidence="3 5" id="KW-0863">Zinc-finger</keyword>
<dbReference type="Gene3D" id="3.30.160.60">
    <property type="entry name" value="Classic Zinc Finger"/>
    <property type="match status" value="4"/>
</dbReference>
<dbReference type="InterPro" id="IPR013087">
    <property type="entry name" value="Znf_C2H2_type"/>
</dbReference>
<dbReference type="PANTHER" id="PTHR14003:SF19">
    <property type="entry name" value="YY2 TRANSCRIPTION FACTOR"/>
    <property type="match status" value="1"/>
</dbReference>
<evidence type="ECO:0000256" key="4">
    <source>
        <dbReference type="ARBA" id="ARBA00022833"/>
    </source>
</evidence>
<dbReference type="Proteomes" id="UP001479436">
    <property type="component" value="Unassembled WGS sequence"/>
</dbReference>
<keyword evidence="8" id="KW-1185">Reference proteome</keyword>
<comment type="caution">
    <text evidence="7">The sequence shown here is derived from an EMBL/GenBank/DDBJ whole genome shotgun (WGS) entry which is preliminary data.</text>
</comment>
<dbReference type="Pfam" id="PF00096">
    <property type="entry name" value="zf-C2H2"/>
    <property type="match status" value="4"/>
</dbReference>
<dbReference type="SUPFAM" id="SSF57667">
    <property type="entry name" value="beta-beta-alpha zinc fingers"/>
    <property type="match status" value="2"/>
</dbReference>
<evidence type="ECO:0000256" key="5">
    <source>
        <dbReference type="PROSITE-ProRule" id="PRU00042"/>
    </source>
</evidence>
<evidence type="ECO:0000313" key="8">
    <source>
        <dbReference type="Proteomes" id="UP001479436"/>
    </source>
</evidence>
<feature type="domain" description="C2H2-type" evidence="6">
    <location>
        <begin position="30"/>
        <end position="59"/>
    </location>
</feature>
<keyword evidence="4" id="KW-0862">Zinc</keyword>
<feature type="domain" description="C2H2-type" evidence="6">
    <location>
        <begin position="88"/>
        <end position="117"/>
    </location>
</feature>
<keyword evidence="7" id="KW-0238">DNA-binding</keyword>
<dbReference type="SMART" id="SM00355">
    <property type="entry name" value="ZnF_C2H2"/>
    <property type="match status" value="4"/>
</dbReference>
<keyword evidence="2" id="KW-0677">Repeat</keyword>
<dbReference type="EMBL" id="JASJQH010002252">
    <property type="protein sequence ID" value="KAK9760337.1"/>
    <property type="molecule type" value="Genomic_DNA"/>
</dbReference>
<protein>
    <submittedName>
        <fullName evidence="7">DNA-binding transcription factor</fullName>
    </submittedName>
</protein>
<reference evidence="7 8" key="1">
    <citation type="submission" date="2023-04" db="EMBL/GenBank/DDBJ databases">
        <title>Genome of Basidiobolus ranarum AG-B5.</title>
        <authorList>
            <person name="Stajich J.E."/>
            <person name="Carter-House D."/>
            <person name="Gryganskyi A."/>
        </authorList>
    </citation>
    <scope>NUCLEOTIDE SEQUENCE [LARGE SCALE GENOMIC DNA]</scope>
    <source>
        <strain evidence="7 8">AG-B5</strain>
    </source>
</reference>
<dbReference type="PANTHER" id="PTHR14003">
    <property type="entry name" value="TRANSCRIPTIONAL REPRESSOR PROTEIN YY"/>
    <property type="match status" value="1"/>
</dbReference>
<dbReference type="PROSITE" id="PS50157">
    <property type="entry name" value="ZINC_FINGER_C2H2_2"/>
    <property type="match status" value="4"/>
</dbReference>
<evidence type="ECO:0000256" key="3">
    <source>
        <dbReference type="ARBA" id="ARBA00022771"/>
    </source>
</evidence>
<keyword evidence="1" id="KW-0479">Metal-binding</keyword>
<accession>A0ABR2WFQ3</accession>
<dbReference type="GO" id="GO:0003677">
    <property type="term" value="F:DNA binding"/>
    <property type="evidence" value="ECO:0007669"/>
    <property type="project" value="UniProtKB-KW"/>
</dbReference>
<feature type="domain" description="C2H2-type" evidence="6">
    <location>
        <begin position="118"/>
        <end position="142"/>
    </location>
</feature>
<evidence type="ECO:0000313" key="7">
    <source>
        <dbReference type="EMBL" id="KAK9760337.1"/>
    </source>
</evidence>
<sequence>MDIKLILNTQSCNTFSNSHAIVNQGPKRIFVCSWNGCEKSFFRSPDLQRHQRIHSGERPYKCSWCIKRFIQQSALNVHIRIHTGEKPYICDRIGCNRAFSNSSSLVRHRRIHTGIKPYQCDYPGCPKEFTRRTTLTRHRRHHNAGLQRLVGNDRTNQNEPVSLERSN</sequence>
<organism evidence="7 8">
    <name type="scientific">Basidiobolus ranarum</name>
    <dbReference type="NCBI Taxonomy" id="34480"/>
    <lineage>
        <taxon>Eukaryota</taxon>
        <taxon>Fungi</taxon>
        <taxon>Fungi incertae sedis</taxon>
        <taxon>Zoopagomycota</taxon>
        <taxon>Entomophthoromycotina</taxon>
        <taxon>Basidiobolomycetes</taxon>
        <taxon>Basidiobolales</taxon>
        <taxon>Basidiobolaceae</taxon>
        <taxon>Basidiobolus</taxon>
    </lineage>
</organism>
<evidence type="ECO:0000256" key="2">
    <source>
        <dbReference type="ARBA" id="ARBA00022737"/>
    </source>
</evidence>
<name>A0ABR2WFQ3_9FUNG</name>